<dbReference type="Gene3D" id="3.40.525.10">
    <property type="entry name" value="CRAL-TRIO lipid binding domain"/>
    <property type="match status" value="1"/>
</dbReference>
<feature type="region of interest" description="Disordered" evidence="1">
    <location>
        <begin position="376"/>
        <end position="466"/>
    </location>
</feature>
<dbReference type="SMART" id="SM00516">
    <property type="entry name" value="SEC14"/>
    <property type="match status" value="1"/>
</dbReference>
<dbReference type="PANTHER" id="PTHR45824:SF6">
    <property type="entry name" value="F16L1.9 PROTEIN"/>
    <property type="match status" value="1"/>
</dbReference>
<evidence type="ECO:0000313" key="3">
    <source>
        <dbReference type="EMBL" id="KAF8404557.1"/>
    </source>
</evidence>
<dbReference type="InterPro" id="IPR001251">
    <property type="entry name" value="CRAL-TRIO_dom"/>
</dbReference>
<proteinExistence type="predicted"/>
<organism evidence="3 4">
    <name type="scientific">Tetracentron sinense</name>
    <name type="common">Spur-leaf</name>
    <dbReference type="NCBI Taxonomy" id="13715"/>
    <lineage>
        <taxon>Eukaryota</taxon>
        <taxon>Viridiplantae</taxon>
        <taxon>Streptophyta</taxon>
        <taxon>Embryophyta</taxon>
        <taxon>Tracheophyta</taxon>
        <taxon>Spermatophyta</taxon>
        <taxon>Magnoliopsida</taxon>
        <taxon>Trochodendrales</taxon>
        <taxon>Trochodendraceae</taxon>
        <taxon>Tetracentron</taxon>
    </lineage>
</organism>
<dbReference type="GO" id="GO:0008526">
    <property type="term" value="F:phosphatidylinositol transfer activity"/>
    <property type="evidence" value="ECO:0007669"/>
    <property type="project" value="TreeGrafter"/>
</dbReference>
<dbReference type="PANTHER" id="PTHR45824">
    <property type="entry name" value="GH16843P"/>
    <property type="match status" value="1"/>
</dbReference>
<dbReference type="InterPro" id="IPR052578">
    <property type="entry name" value="PI_Transfer_CRAL-TRIO"/>
</dbReference>
<dbReference type="CDD" id="cd00170">
    <property type="entry name" value="SEC14"/>
    <property type="match status" value="1"/>
</dbReference>
<dbReference type="SUPFAM" id="SSF46938">
    <property type="entry name" value="CRAL/TRIO N-terminal domain"/>
    <property type="match status" value="1"/>
</dbReference>
<dbReference type="FunFam" id="3.40.525.10:FF:000008">
    <property type="entry name" value="Phosphatidylinositol transfer protein 3"/>
    <property type="match status" value="1"/>
</dbReference>
<protein>
    <recommendedName>
        <fullName evidence="2">CRAL-TRIO domain-containing protein</fullName>
    </recommendedName>
</protein>
<dbReference type="SUPFAM" id="SSF52087">
    <property type="entry name" value="CRAL/TRIO domain"/>
    <property type="match status" value="1"/>
</dbReference>
<dbReference type="OrthoDB" id="75724at2759"/>
<accession>A0A834ZLC5</accession>
<sequence>MPWSGPGLAQVGATRAATITTRNGGDEGGTGEATGSFVDHWECLGQPIEVWEGPGVGDIPGIRTMVGKGSGGGEGCMQTEWRSASVPELAEGVVVQQEYVTGNGGNKEMSLTIMSTSQKKSASNDHEKPLISEEQQEKINEVRKYIGPLPDKLSMYCSDASISRHLKARNWNVKKATKLLKETLKWRFEYKPEEIRWGEVAHEAETGKIYRSNYIDKYGRTVLVMRPSCQNTKSTKGQIRYLVYCMENAILNLPPDQEQMVWLIDFRGFNKSNISVKVTLETAHVLQDHYPERLGVAILYNPPKFFESFWTVVKPFLEPKTYRKVKFVYSDDVNTKKIMEDLFDMDKLESAFGGNNQVDFDINDYAERMREDDKKMSSFWTRDNPPAAPESTLMTTPCFDPVNSESDFDDSSKEHADTFSPQVVDSEECMVDDSLMVINGSSSSSTEDVHSGEGTTNLKPDPGKAQ</sequence>
<dbReference type="AlphaFoldDB" id="A0A834ZLC5"/>
<evidence type="ECO:0000259" key="2">
    <source>
        <dbReference type="PROSITE" id="PS50191"/>
    </source>
</evidence>
<dbReference type="Pfam" id="PF00650">
    <property type="entry name" value="CRAL_TRIO"/>
    <property type="match status" value="1"/>
</dbReference>
<dbReference type="PROSITE" id="PS50191">
    <property type="entry name" value="CRAL_TRIO"/>
    <property type="match status" value="1"/>
</dbReference>
<evidence type="ECO:0000256" key="1">
    <source>
        <dbReference type="SAM" id="MobiDB-lite"/>
    </source>
</evidence>
<keyword evidence="4" id="KW-1185">Reference proteome</keyword>
<dbReference type="InterPro" id="IPR036273">
    <property type="entry name" value="CRAL/TRIO_N_dom_sf"/>
</dbReference>
<gene>
    <name evidence="3" type="ORF">HHK36_009444</name>
</gene>
<comment type="caution">
    <text evidence="3">The sequence shown here is derived from an EMBL/GenBank/DDBJ whole genome shotgun (WGS) entry which is preliminary data.</text>
</comment>
<feature type="domain" description="CRAL-TRIO" evidence="2">
    <location>
        <begin position="197"/>
        <end position="360"/>
    </location>
</feature>
<dbReference type="EMBL" id="JABCRI010000006">
    <property type="protein sequence ID" value="KAF8404557.1"/>
    <property type="molecule type" value="Genomic_DNA"/>
</dbReference>
<reference evidence="3 4" key="1">
    <citation type="submission" date="2020-04" db="EMBL/GenBank/DDBJ databases">
        <title>Plant Genome Project.</title>
        <authorList>
            <person name="Zhang R.-G."/>
        </authorList>
    </citation>
    <scope>NUCLEOTIDE SEQUENCE [LARGE SCALE GENOMIC DNA]</scope>
    <source>
        <strain evidence="3">YNK0</strain>
        <tissue evidence="3">Leaf</tissue>
    </source>
</reference>
<dbReference type="Proteomes" id="UP000655225">
    <property type="component" value="Unassembled WGS sequence"/>
</dbReference>
<evidence type="ECO:0000313" key="4">
    <source>
        <dbReference type="Proteomes" id="UP000655225"/>
    </source>
</evidence>
<name>A0A834ZLC5_TETSI</name>
<dbReference type="InterPro" id="IPR036865">
    <property type="entry name" value="CRAL-TRIO_dom_sf"/>
</dbReference>